<dbReference type="InterPro" id="IPR013655">
    <property type="entry name" value="PAS_fold_3"/>
</dbReference>
<evidence type="ECO:0000259" key="9">
    <source>
        <dbReference type="PROSITE" id="PS50113"/>
    </source>
</evidence>
<evidence type="ECO:0000259" key="8">
    <source>
        <dbReference type="PROSITE" id="PS50112"/>
    </source>
</evidence>
<dbReference type="InterPro" id="IPR013656">
    <property type="entry name" value="PAS_4"/>
</dbReference>
<dbReference type="SMART" id="SM00388">
    <property type="entry name" value="HisKA"/>
    <property type="match status" value="1"/>
</dbReference>
<evidence type="ECO:0000313" key="11">
    <source>
        <dbReference type="Proteomes" id="UP000503313"/>
    </source>
</evidence>
<dbReference type="Gene3D" id="3.30.565.10">
    <property type="entry name" value="Histidine kinase-like ATPase, C-terminal domain"/>
    <property type="match status" value="1"/>
</dbReference>
<keyword evidence="4" id="KW-0808">Transferase</keyword>
<sequence>MKNRTLLLSFLTPLLLCVVTIMSFYTMYNYSQTKERIISNINLDLESINNQLKDTLPYFINSYAINEYEKILENQMKDKNILAIIIKDYNYGKIFSKEFIETGKIKIEDKIVEFDSTNLKHQELLTKYFSFKSQIIENNSHIKIAEILIYSSNEFLKNELNTIIKKSLLEIFISSIFIILIIFFIIKVFILKPIYTIANAILNNDKDGIPKDMIPKFSTKELNELSLKMNEMITTIKTSKSKIDEINNRFELVIDSINEGIWDWNLITNEAYFSSKWKKLLGYEDNEIGNNAKYFFDLVHPDDKSKVEENLRNYLKNPENNIYSLEIRMKNKYGKYTWILTRGKVILDKNNKPIRILGTHSDISLRKELEKQIIKERDFISTIIDNSNAVIVVINSEGVMFKVNKYAQKFLGYTEEEISSEPYFWSRFLNENVKDKVINIIDEAKKGNMIKHFRNSWISRNGEEKVFEWSNMLVQKEDGSMDYLTTIGIDITEKELIEKQIFEQKQEFELIFNYSKDGIAILDLDSKFIKFNEAFLNMTELSEEDLLTKKLIDFMMTKNEKNKKLLEEVITKGYVSNYEETFIINNKRVSVNLSLSLLPDKERFLMVIKDVSSLKIMQEQAKLASLGEMIGNIAHQWRQPLSFISTSASALRVKSEYGMLNKEDIEESSIAIVKQTEYLSNTIDNFRDFIKEDKSYKEISVKEVLDNTLNLVYASLHNNFINLKLEVNDDLLILGNKNELTEAFLNIISNSKDVLKEKNEEDRFLFIKSIKLDENKLELQFLDSGGGIDESIISKVLEPYFTTKHKSQGTGLGLAIVDKIIRERHKGIINIHNEKFTYNQKQYIGACFSIIFENKF</sequence>
<feature type="domain" description="Histidine kinase" evidence="7">
    <location>
        <begin position="632"/>
        <end position="856"/>
    </location>
</feature>
<comment type="catalytic activity">
    <reaction evidence="1">
        <text>ATP + protein L-histidine = ADP + protein N-phospho-L-histidine.</text>
        <dbReference type="EC" id="2.7.13.3"/>
    </reaction>
</comment>
<dbReference type="Pfam" id="PF13426">
    <property type="entry name" value="PAS_9"/>
    <property type="match status" value="1"/>
</dbReference>
<keyword evidence="6" id="KW-1133">Transmembrane helix</keyword>
<gene>
    <name evidence="10" type="ORF">ADFLV_1398</name>
</gene>
<dbReference type="InterPro" id="IPR000700">
    <property type="entry name" value="PAS-assoc_C"/>
</dbReference>
<dbReference type="PANTHER" id="PTHR43304:SF1">
    <property type="entry name" value="PAC DOMAIN-CONTAINING PROTEIN"/>
    <property type="match status" value="1"/>
</dbReference>
<feature type="domain" description="PAS" evidence="8">
    <location>
        <begin position="504"/>
        <end position="552"/>
    </location>
</feature>
<dbReference type="PROSITE" id="PS50109">
    <property type="entry name" value="HIS_KIN"/>
    <property type="match status" value="1"/>
</dbReference>
<dbReference type="SUPFAM" id="SSF47384">
    <property type="entry name" value="Homodimeric domain of signal transducing histidine kinase"/>
    <property type="match status" value="1"/>
</dbReference>
<dbReference type="Pfam" id="PF08447">
    <property type="entry name" value="PAS_3"/>
    <property type="match status" value="1"/>
</dbReference>
<feature type="domain" description="PAS" evidence="8">
    <location>
        <begin position="376"/>
        <end position="448"/>
    </location>
</feature>
<feature type="transmembrane region" description="Helical" evidence="6">
    <location>
        <begin position="6"/>
        <end position="28"/>
    </location>
</feature>
<dbReference type="RefSeq" id="WP_129011523.1">
    <property type="nucleotide sequence ID" value="NZ_CP053835.1"/>
</dbReference>
<dbReference type="CDD" id="cd00130">
    <property type="entry name" value="PAS"/>
    <property type="match status" value="3"/>
</dbReference>
<evidence type="ECO:0000256" key="6">
    <source>
        <dbReference type="SAM" id="Phobius"/>
    </source>
</evidence>
<dbReference type="SMART" id="SM00086">
    <property type="entry name" value="PAC"/>
    <property type="match status" value="2"/>
</dbReference>
<dbReference type="GO" id="GO:0000155">
    <property type="term" value="F:phosphorelay sensor kinase activity"/>
    <property type="evidence" value="ECO:0007669"/>
    <property type="project" value="InterPro"/>
</dbReference>
<dbReference type="InterPro" id="IPR004358">
    <property type="entry name" value="Sig_transdc_His_kin-like_C"/>
</dbReference>
<dbReference type="AlphaFoldDB" id="A0AAE7BG87"/>
<dbReference type="InterPro" id="IPR003661">
    <property type="entry name" value="HisK_dim/P_dom"/>
</dbReference>
<keyword evidence="3" id="KW-0597">Phosphoprotein</keyword>
<dbReference type="PROSITE" id="PS50112">
    <property type="entry name" value="PAS"/>
    <property type="match status" value="3"/>
</dbReference>
<dbReference type="PROSITE" id="PS50113">
    <property type="entry name" value="PAC"/>
    <property type="match status" value="1"/>
</dbReference>
<dbReference type="Gene3D" id="1.10.287.130">
    <property type="match status" value="1"/>
</dbReference>
<dbReference type="SMART" id="SM00387">
    <property type="entry name" value="HATPase_c"/>
    <property type="match status" value="1"/>
</dbReference>
<dbReference type="EC" id="2.7.13.3" evidence="2"/>
<dbReference type="PANTHER" id="PTHR43304">
    <property type="entry name" value="PHYTOCHROME-LIKE PROTEIN CPH1"/>
    <property type="match status" value="1"/>
</dbReference>
<dbReference type="SUPFAM" id="SSF55874">
    <property type="entry name" value="ATPase domain of HSP90 chaperone/DNA topoisomerase II/histidine kinase"/>
    <property type="match status" value="1"/>
</dbReference>
<keyword evidence="5 10" id="KW-0418">Kinase</keyword>
<evidence type="ECO:0000313" key="10">
    <source>
        <dbReference type="EMBL" id="QKF77427.1"/>
    </source>
</evidence>
<dbReference type="Pfam" id="PF00512">
    <property type="entry name" value="HisKA"/>
    <property type="match status" value="1"/>
</dbReference>
<dbReference type="InterPro" id="IPR003594">
    <property type="entry name" value="HATPase_dom"/>
</dbReference>
<dbReference type="InterPro" id="IPR036097">
    <property type="entry name" value="HisK_dim/P_sf"/>
</dbReference>
<dbReference type="Pfam" id="PF02518">
    <property type="entry name" value="HATPase_c"/>
    <property type="match status" value="1"/>
</dbReference>
<keyword evidence="6" id="KW-0472">Membrane</keyword>
<protein>
    <recommendedName>
        <fullName evidence="2">histidine kinase</fullName>
        <ecNumber evidence="2">2.7.13.3</ecNumber>
    </recommendedName>
</protein>
<dbReference type="KEGG" id="adz:ADFLV_1398"/>
<dbReference type="InterPro" id="IPR001610">
    <property type="entry name" value="PAC"/>
</dbReference>
<dbReference type="SMART" id="SM00091">
    <property type="entry name" value="PAS"/>
    <property type="match status" value="3"/>
</dbReference>
<dbReference type="InterPro" id="IPR052162">
    <property type="entry name" value="Sensor_kinase/Photoreceptor"/>
</dbReference>
<dbReference type="Pfam" id="PF08448">
    <property type="entry name" value="PAS_4"/>
    <property type="match status" value="1"/>
</dbReference>
<name>A0AAE7BG87_9BACT</name>
<accession>A0AAE7BG87</accession>
<evidence type="ECO:0000256" key="2">
    <source>
        <dbReference type="ARBA" id="ARBA00012438"/>
    </source>
</evidence>
<organism evidence="10 11">
    <name type="scientific">Arcobacter defluvii</name>
    <dbReference type="NCBI Taxonomy" id="873191"/>
    <lineage>
        <taxon>Bacteria</taxon>
        <taxon>Pseudomonadati</taxon>
        <taxon>Campylobacterota</taxon>
        <taxon>Epsilonproteobacteria</taxon>
        <taxon>Campylobacterales</taxon>
        <taxon>Arcobacteraceae</taxon>
        <taxon>Arcobacter</taxon>
    </lineage>
</organism>
<feature type="domain" description="PAC" evidence="9">
    <location>
        <begin position="323"/>
        <end position="375"/>
    </location>
</feature>
<dbReference type="NCBIfam" id="TIGR00229">
    <property type="entry name" value="sensory_box"/>
    <property type="match status" value="3"/>
</dbReference>
<dbReference type="InterPro" id="IPR000014">
    <property type="entry name" value="PAS"/>
</dbReference>
<evidence type="ECO:0000256" key="5">
    <source>
        <dbReference type="ARBA" id="ARBA00022777"/>
    </source>
</evidence>
<dbReference type="InterPro" id="IPR036890">
    <property type="entry name" value="HATPase_C_sf"/>
</dbReference>
<dbReference type="InterPro" id="IPR005467">
    <property type="entry name" value="His_kinase_dom"/>
</dbReference>
<evidence type="ECO:0000256" key="4">
    <source>
        <dbReference type="ARBA" id="ARBA00022679"/>
    </source>
</evidence>
<dbReference type="CDD" id="cd00082">
    <property type="entry name" value="HisKA"/>
    <property type="match status" value="1"/>
</dbReference>
<dbReference type="Proteomes" id="UP000503313">
    <property type="component" value="Chromosome"/>
</dbReference>
<feature type="domain" description="PAS" evidence="8">
    <location>
        <begin position="246"/>
        <end position="318"/>
    </location>
</feature>
<evidence type="ECO:0000256" key="1">
    <source>
        <dbReference type="ARBA" id="ARBA00000085"/>
    </source>
</evidence>
<evidence type="ECO:0000256" key="3">
    <source>
        <dbReference type="ARBA" id="ARBA00022553"/>
    </source>
</evidence>
<proteinExistence type="predicted"/>
<feature type="transmembrane region" description="Helical" evidence="6">
    <location>
        <begin position="167"/>
        <end position="190"/>
    </location>
</feature>
<dbReference type="InterPro" id="IPR035965">
    <property type="entry name" value="PAS-like_dom_sf"/>
</dbReference>
<reference evidence="10 11" key="1">
    <citation type="submission" date="2020-05" db="EMBL/GenBank/DDBJ databases">
        <title>Complete genome sequencing of Campylobacter and Arcobacter type strains.</title>
        <authorList>
            <person name="Miller W.G."/>
            <person name="Yee E."/>
        </authorList>
    </citation>
    <scope>NUCLEOTIDE SEQUENCE [LARGE SCALE GENOMIC DNA]</scope>
    <source>
        <strain evidence="10 11">LMG 25694</strain>
    </source>
</reference>
<keyword evidence="6" id="KW-0812">Transmembrane</keyword>
<dbReference type="SUPFAM" id="SSF55785">
    <property type="entry name" value="PYP-like sensor domain (PAS domain)"/>
    <property type="match status" value="3"/>
</dbReference>
<dbReference type="EMBL" id="CP053835">
    <property type="protein sequence ID" value="QKF77427.1"/>
    <property type="molecule type" value="Genomic_DNA"/>
</dbReference>
<evidence type="ECO:0000259" key="7">
    <source>
        <dbReference type="PROSITE" id="PS50109"/>
    </source>
</evidence>
<dbReference type="Gene3D" id="3.30.450.20">
    <property type="entry name" value="PAS domain"/>
    <property type="match status" value="3"/>
</dbReference>
<keyword evidence="11" id="KW-1185">Reference proteome</keyword>
<dbReference type="PRINTS" id="PR00344">
    <property type="entry name" value="BCTRLSENSOR"/>
</dbReference>